<gene>
    <name evidence="5" type="ORF">FBQ73_06250</name>
</gene>
<evidence type="ECO:0000313" key="6">
    <source>
        <dbReference type="Proteomes" id="UP000305131"/>
    </source>
</evidence>
<dbReference type="PANTHER" id="PTHR43638:SF3">
    <property type="entry name" value="ALDEHYDE REDUCTASE"/>
    <property type="match status" value="1"/>
</dbReference>
<dbReference type="SUPFAM" id="SSF51430">
    <property type="entry name" value="NAD(P)-linked oxidoreductase"/>
    <property type="match status" value="1"/>
</dbReference>
<dbReference type="GeneID" id="95773063"/>
<dbReference type="GO" id="GO:0016491">
    <property type="term" value="F:oxidoreductase activity"/>
    <property type="evidence" value="ECO:0007669"/>
    <property type="project" value="InterPro"/>
</dbReference>
<evidence type="ECO:0000256" key="2">
    <source>
        <dbReference type="PIRSR" id="PIRSR000097-2"/>
    </source>
</evidence>
<organism evidence="5 6">
    <name type="scientific">Xanthobacter autotrophicus</name>
    <dbReference type="NCBI Taxonomy" id="280"/>
    <lineage>
        <taxon>Bacteria</taxon>
        <taxon>Pseudomonadati</taxon>
        <taxon>Pseudomonadota</taxon>
        <taxon>Alphaproteobacteria</taxon>
        <taxon>Hyphomicrobiales</taxon>
        <taxon>Xanthobacteraceae</taxon>
        <taxon>Xanthobacter</taxon>
    </lineage>
</organism>
<comment type="caution">
    <text evidence="5">The sequence shown here is derived from an EMBL/GenBank/DDBJ whole genome shotgun (WGS) entry which is preliminary data.</text>
</comment>
<dbReference type="EMBL" id="VAUP01000015">
    <property type="protein sequence ID" value="TLX43712.1"/>
    <property type="molecule type" value="Genomic_DNA"/>
</dbReference>
<dbReference type="PRINTS" id="PR00069">
    <property type="entry name" value="ALDKETRDTASE"/>
</dbReference>
<dbReference type="InterPro" id="IPR023210">
    <property type="entry name" value="NADP_OxRdtase_dom"/>
</dbReference>
<dbReference type="PANTHER" id="PTHR43638">
    <property type="entry name" value="OXIDOREDUCTASE, ALDO/KETO REDUCTASE FAMILY PROTEIN"/>
    <property type="match status" value="1"/>
</dbReference>
<dbReference type="CDD" id="cd19138">
    <property type="entry name" value="AKR_YeaE"/>
    <property type="match status" value="1"/>
</dbReference>
<evidence type="ECO:0000256" key="1">
    <source>
        <dbReference type="PIRSR" id="PIRSR000097-1"/>
    </source>
</evidence>
<feature type="site" description="Lowers pKa of active site Tyr" evidence="3">
    <location>
        <position position="79"/>
    </location>
</feature>
<accession>A0A6C1KHE8</accession>
<dbReference type="InterPro" id="IPR036812">
    <property type="entry name" value="NAD(P)_OxRdtase_dom_sf"/>
</dbReference>
<sequence>MPKTVTLPNGETVPALGQGTWYMGESAPERAEEVAALRAGLDLGLTLIDTAEMYADGGAEEVVGEAVAGRRGEVFLVSKVYPHNASRAGVQAACERSLKRLKTDVIDLYLLHWRGSHPLKETIAGFEALQAAGKIRLWGVSNLDTDDMEELLAAPGGHACSANQVLYNPSRRGPEFDLLPFLAEAGIPAMAYSPIEQARLPRGGALGAVAKKHGVDPFQVALAWVMRAGDVIAIPKASRIAHVQMNAAAHDLVLDAEDLATIDRAFPAPRRKVGLEML</sequence>
<dbReference type="AlphaFoldDB" id="A0A6C1KHE8"/>
<evidence type="ECO:0000256" key="3">
    <source>
        <dbReference type="PIRSR" id="PIRSR000097-3"/>
    </source>
</evidence>
<dbReference type="Pfam" id="PF00248">
    <property type="entry name" value="Aldo_ket_red"/>
    <property type="match status" value="1"/>
</dbReference>
<protein>
    <submittedName>
        <fullName evidence="5">Aldo/keto reductase</fullName>
    </submittedName>
</protein>
<dbReference type="Proteomes" id="UP000305131">
    <property type="component" value="Unassembled WGS sequence"/>
</dbReference>
<feature type="binding site" evidence="2">
    <location>
        <position position="112"/>
    </location>
    <ligand>
        <name>substrate</name>
    </ligand>
</feature>
<dbReference type="InterPro" id="IPR020471">
    <property type="entry name" value="AKR"/>
</dbReference>
<reference evidence="5 6" key="1">
    <citation type="submission" date="2019-05" db="EMBL/GenBank/DDBJ databases">
        <authorList>
            <person name="Zhou X."/>
        </authorList>
    </citation>
    <scope>NUCLEOTIDE SEQUENCE [LARGE SCALE GENOMIC DNA]</scope>
    <source>
        <strain evidence="5 6">DSM 432</strain>
    </source>
</reference>
<feature type="active site" description="Proton donor" evidence="1">
    <location>
        <position position="54"/>
    </location>
</feature>
<dbReference type="Gene3D" id="3.20.20.100">
    <property type="entry name" value="NADP-dependent oxidoreductase domain"/>
    <property type="match status" value="1"/>
</dbReference>
<dbReference type="PIRSF" id="PIRSF000097">
    <property type="entry name" value="AKR"/>
    <property type="match status" value="1"/>
</dbReference>
<proteinExistence type="predicted"/>
<dbReference type="RefSeq" id="WP_138398621.1">
    <property type="nucleotide sequence ID" value="NZ_JBAFVI010000001.1"/>
</dbReference>
<evidence type="ECO:0000259" key="4">
    <source>
        <dbReference type="Pfam" id="PF00248"/>
    </source>
</evidence>
<name>A0A6C1KHE8_XANAU</name>
<evidence type="ECO:0000313" key="5">
    <source>
        <dbReference type="EMBL" id="TLX43712.1"/>
    </source>
</evidence>
<dbReference type="OrthoDB" id="9772407at2"/>
<feature type="domain" description="NADP-dependent oxidoreductase" evidence="4">
    <location>
        <begin position="16"/>
        <end position="264"/>
    </location>
</feature>